<sequence>MTVPSLNTKSHLRPDFDRAYSFPSTTSHDEEMNEKIEEGKKGMVKRLGFSKSMQSLRGKAKLDKRMEETRKTRALGSKENMSNPHLPVLSTTTPPVPSLPQNTHIVNSPPVPPIRPMPVTQKSGGLSSFIRKLTGRSSPSVVTPSQSKFATNTRTNAPSRSATAPVASRPSARSTISPQYQQHGSKARDELPTTPTRVRSNEAVNPADIPLPPSPTLPVLDFTSEPEEDMTSSLSAGAQESISSPVNAKAPVKRTQNIGMLSLEGVGYDAEEQLTSTIEEGEVDDQINPLPSYKSGLAPIRIPSRGTNASPSPPTAVSEKLLTPTSDTSSFGTRSPPGRTKGMNDRRQDSVSPKAQVPVSTSLPTGLGRKESKWRKSMMDLQGTLGRRTSKAPPTSYDAYLAHQQRMAQTRMSCAPTFHSRASVAAEALEIQDKEAAEMADTFFLS</sequence>
<keyword evidence="3" id="KW-1185">Reference proteome</keyword>
<feature type="compositionally biased region" description="Polar residues" evidence="1">
    <location>
        <begin position="323"/>
        <end position="333"/>
    </location>
</feature>
<organism evidence="2 3">
    <name type="scientific">Tremella mesenterica</name>
    <name type="common">Jelly fungus</name>
    <dbReference type="NCBI Taxonomy" id="5217"/>
    <lineage>
        <taxon>Eukaryota</taxon>
        <taxon>Fungi</taxon>
        <taxon>Dikarya</taxon>
        <taxon>Basidiomycota</taxon>
        <taxon>Agaricomycotina</taxon>
        <taxon>Tremellomycetes</taxon>
        <taxon>Tremellales</taxon>
        <taxon>Tremellaceae</taxon>
        <taxon>Tremella</taxon>
    </lineage>
</organism>
<dbReference type="EMBL" id="SDIL01000036">
    <property type="protein sequence ID" value="RXK39126.1"/>
    <property type="molecule type" value="Genomic_DNA"/>
</dbReference>
<evidence type="ECO:0000256" key="1">
    <source>
        <dbReference type="SAM" id="MobiDB-lite"/>
    </source>
</evidence>
<feature type="compositionally biased region" description="Polar residues" evidence="1">
    <location>
        <begin position="231"/>
        <end position="246"/>
    </location>
</feature>
<dbReference type="AlphaFoldDB" id="A0A4Q1BMT0"/>
<feature type="compositionally biased region" description="Polar residues" evidence="1">
    <location>
        <begin position="350"/>
        <end position="364"/>
    </location>
</feature>
<accession>A0A4Q1BMT0</accession>
<protein>
    <submittedName>
        <fullName evidence="2">Uncharacterized protein</fullName>
    </submittedName>
</protein>
<proteinExistence type="predicted"/>
<feature type="compositionally biased region" description="Polar residues" evidence="1">
    <location>
        <begin position="171"/>
        <end position="184"/>
    </location>
</feature>
<comment type="caution">
    <text evidence="2">The sequence shown here is derived from an EMBL/GenBank/DDBJ whole genome shotgun (WGS) entry which is preliminary data.</text>
</comment>
<name>A0A4Q1BMT0_TREME</name>
<evidence type="ECO:0000313" key="3">
    <source>
        <dbReference type="Proteomes" id="UP000289152"/>
    </source>
</evidence>
<dbReference type="VEuPathDB" id="FungiDB:TREMEDRAFT_59434"/>
<dbReference type="OrthoDB" id="2563764at2759"/>
<feature type="region of interest" description="Disordered" evidence="1">
    <location>
        <begin position="279"/>
        <end position="375"/>
    </location>
</feature>
<dbReference type="InParanoid" id="A0A4Q1BMT0"/>
<feature type="region of interest" description="Disordered" evidence="1">
    <location>
        <begin position="1"/>
        <end position="114"/>
    </location>
</feature>
<feature type="compositionally biased region" description="Polar residues" evidence="1">
    <location>
        <begin position="135"/>
        <end position="162"/>
    </location>
</feature>
<feature type="compositionally biased region" description="Basic and acidic residues" evidence="1">
    <location>
        <begin position="27"/>
        <end position="41"/>
    </location>
</feature>
<evidence type="ECO:0000313" key="2">
    <source>
        <dbReference type="EMBL" id="RXK39126.1"/>
    </source>
</evidence>
<gene>
    <name evidence="2" type="ORF">M231_03631</name>
</gene>
<dbReference type="Proteomes" id="UP000289152">
    <property type="component" value="Unassembled WGS sequence"/>
</dbReference>
<feature type="region of interest" description="Disordered" evidence="1">
    <location>
        <begin position="134"/>
        <end position="249"/>
    </location>
</feature>
<feature type="compositionally biased region" description="Basic and acidic residues" evidence="1">
    <location>
        <begin position="60"/>
        <end position="71"/>
    </location>
</feature>
<reference evidence="2 3" key="1">
    <citation type="submission" date="2016-06" db="EMBL/GenBank/DDBJ databases">
        <title>Evolution of pathogenesis and genome organization in the Tremellales.</title>
        <authorList>
            <person name="Cuomo C."/>
            <person name="Litvintseva A."/>
            <person name="Heitman J."/>
            <person name="Chen Y."/>
            <person name="Sun S."/>
            <person name="Springer D."/>
            <person name="Dromer F."/>
            <person name="Young S."/>
            <person name="Zeng Q."/>
            <person name="Chapman S."/>
            <person name="Gujja S."/>
            <person name="Saif S."/>
            <person name="Birren B."/>
        </authorList>
    </citation>
    <scope>NUCLEOTIDE SEQUENCE [LARGE SCALE GENOMIC DNA]</scope>
    <source>
        <strain evidence="2 3">ATCC 28783</strain>
    </source>
</reference>